<feature type="domain" description="CHD N-terminal" evidence="2">
    <location>
        <begin position="1"/>
        <end position="22"/>
    </location>
</feature>
<feature type="region of interest" description="Disordered" evidence="1">
    <location>
        <begin position="21"/>
        <end position="131"/>
    </location>
</feature>
<proteinExistence type="predicted"/>
<feature type="compositionally biased region" description="Basic residues" evidence="1">
    <location>
        <begin position="114"/>
        <end position="131"/>
    </location>
</feature>
<dbReference type="Proteomes" id="UP000838756">
    <property type="component" value="Unassembled WGS sequence"/>
</dbReference>
<accession>A0A8S4QFJ1</accession>
<feature type="compositionally biased region" description="Acidic residues" evidence="1">
    <location>
        <begin position="64"/>
        <end position="77"/>
    </location>
</feature>
<feature type="compositionally biased region" description="Polar residues" evidence="1">
    <location>
        <begin position="30"/>
        <end position="45"/>
    </location>
</feature>
<dbReference type="Pfam" id="PF08073">
    <property type="entry name" value="CHDNT"/>
    <property type="match status" value="1"/>
</dbReference>
<organism evidence="3 4">
    <name type="scientific">Pararge aegeria aegeria</name>
    <dbReference type="NCBI Taxonomy" id="348720"/>
    <lineage>
        <taxon>Eukaryota</taxon>
        <taxon>Metazoa</taxon>
        <taxon>Ecdysozoa</taxon>
        <taxon>Arthropoda</taxon>
        <taxon>Hexapoda</taxon>
        <taxon>Insecta</taxon>
        <taxon>Pterygota</taxon>
        <taxon>Neoptera</taxon>
        <taxon>Endopterygota</taxon>
        <taxon>Lepidoptera</taxon>
        <taxon>Glossata</taxon>
        <taxon>Ditrysia</taxon>
        <taxon>Papilionoidea</taxon>
        <taxon>Nymphalidae</taxon>
        <taxon>Satyrinae</taxon>
        <taxon>Satyrini</taxon>
        <taxon>Parargina</taxon>
        <taxon>Pararge</taxon>
    </lineage>
</organism>
<dbReference type="OrthoDB" id="5857104at2759"/>
<dbReference type="EMBL" id="CAKXAJ010003614">
    <property type="protein sequence ID" value="CAH2208452.1"/>
    <property type="molecule type" value="Genomic_DNA"/>
</dbReference>
<evidence type="ECO:0000313" key="4">
    <source>
        <dbReference type="Proteomes" id="UP000838756"/>
    </source>
</evidence>
<comment type="caution">
    <text evidence="3">The sequence shown here is derived from an EMBL/GenBank/DDBJ whole genome shotgun (WGS) entry which is preliminary data.</text>
</comment>
<feature type="compositionally biased region" description="Basic residues" evidence="1">
    <location>
        <begin position="84"/>
        <end position="93"/>
    </location>
</feature>
<sequence>VPVSKLMMLVAAKWRLFCETNPHLEGGGSTQNLGSEENTNTSTASDYAPKRTGRNPKDSKVDDSIDEPEDEEDEGISDEGTPAPRKRGRKPKHAGGTPRGKPGRKPKVPTLKIKFSKRKRTSSVSIKHSRN</sequence>
<dbReference type="AlphaFoldDB" id="A0A8S4QFJ1"/>
<evidence type="ECO:0000313" key="3">
    <source>
        <dbReference type="EMBL" id="CAH2208452.1"/>
    </source>
</evidence>
<gene>
    <name evidence="3" type="primary">jg308</name>
    <name evidence="3" type="ORF">PAEG_LOCUS1068</name>
</gene>
<dbReference type="InterPro" id="IPR012958">
    <property type="entry name" value="CHD_N"/>
</dbReference>
<name>A0A8S4QFJ1_9NEOP</name>
<keyword evidence="4" id="KW-1185">Reference proteome</keyword>
<evidence type="ECO:0000259" key="2">
    <source>
        <dbReference type="Pfam" id="PF08073"/>
    </source>
</evidence>
<evidence type="ECO:0000256" key="1">
    <source>
        <dbReference type="SAM" id="MobiDB-lite"/>
    </source>
</evidence>
<reference evidence="3" key="1">
    <citation type="submission" date="2022-03" db="EMBL/GenBank/DDBJ databases">
        <authorList>
            <person name="Lindestad O."/>
        </authorList>
    </citation>
    <scope>NUCLEOTIDE SEQUENCE</scope>
</reference>
<protein>
    <submittedName>
        <fullName evidence="3">Jg308 protein</fullName>
    </submittedName>
</protein>
<feature type="non-terminal residue" evidence="3">
    <location>
        <position position="1"/>
    </location>
</feature>